<dbReference type="EMBL" id="CP050266">
    <property type="protein sequence ID" value="QIR05950.1"/>
    <property type="molecule type" value="Genomic_DNA"/>
</dbReference>
<keyword evidence="6" id="KW-0413">Isomerase</keyword>
<keyword evidence="5 10" id="KW-0067">ATP-binding</keyword>
<evidence type="ECO:0000256" key="3">
    <source>
        <dbReference type="ARBA" id="ARBA00022801"/>
    </source>
</evidence>
<sequence>MSMKLSANRWAQWLVYGDHYSLQLEDDGLLLESRHHRQYIPFSAWDGQLTVSRGLLWGTISLTGYTDEGDPLPFEVFGLPWHRAQQAGQTIYRSYQAYIARYQKRLALIRPSLLAEYDALVNAPAYVRLSQLRAAQQILVDKLEGEGIPASFLASLDEVMATTLAPVLRADKQWLKTRNQQWQAMMLNQWQAWFDRIESSPLNDGQRAAVLTDESHTLVVAGPGSGKTSVLVARAAYLIESGQAKPEQLLLLAFGRDAAEELKTRIKTKTGHEVNVTTFHGFARQQLAEHQGQAPMISPLARDETAKAAWLTQTLAEQWQQPTPRKAWDKLHQQQTLPLDDNAELTACAHDSRLHTWVWSRLSRVIQANTTKRALNDKLASFEEQAALKNELAVIWPLYQAYKQALKAENAVDFDGLITQATKLFQQRKFTTPIQFVMVDEYQDISPARLAMLEALCHGKADSETQSPRASLYAVGDDWQAIYRFAGADVSLTTEFAQRFGDSEICWLTTCYRYPSTLGKVAQQFIEQNPKQLSKQLDYARDKAPAKAPKAIKVITGDKLDKTLASLAKKHANAEHAVSVMLLGRTHAICPDALESWQKAYPSLTLRYTTAHASKGQEAHYVFILGMDDGVFPAKPRSLSLDEALLGKNEEPIEHAEERRLFYVALTRAQKQVWLVHQKGHASPFLEELKGCL</sequence>
<dbReference type="Proteomes" id="UP000501408">
    <property type="component" value="Chromosome 1"/>
</dbReference>
<dbReference type="InterPro" id="IPR022161">
    <property type="entry name" value="Helicase_IV_N"/>
</dbReference>
<dbReference type="NCBIfam" id="NF008276">
    <property type="entry name" value="PRK11054.1"/>
    <property type="match status" value="1"/>
</dbReference>
<dbReference type="InterPro" id="IPR013986">
    <property type="entry name" value="DExx_box_DNA_helicase_dom_sf"/>
</dbReference>
<protein>
    <recommendedName>
        <fullName evidence="8">DNA 3'-5' helicase</fullName>
        <ecNumber evidence="8">5.6.2.4</ecNumber>
    </recommendedName>
</protein>
<dbReference type="SUPFAM" id="SSF52540">
    <property type="entry name" value="P-loop containing nucleoside triphosphate hydrolases"/>
    <property type="match status" value="1"/>
</dbReference>
<evidence type="ECO:0000259" key="12">
    <source>
        <dbReference type="PROSITE" id="PS51198"/>
    </source>
</evidence>
<dbReference type="Pfam" id="PF00580">
    <property type="entry name" value="UvrD-helicase"/>
    <property type="match status" value="1"/>
</dbReference>
<evidence type="ECO:0000256" key="11">
    <source>
        <dbReference type="SAM" id="Coils"/>
    </source>
</evidence>
<feature type="domain" description="UvrD-like helicase ATP-binding" evidence="12">
    <location>
        <begin position="200"/>
        <end position="515"/>
    </location>
</feature>
<evidence type="ECO:0000256" key="6">
    <source>
        <dbReference type="ARBA" id="ARBA00023235"/>
    </source>
</evidence>
<keyword evidence="3 10" id="KW-0378">Hydrolase</keyword>
<feature type="coiled-coil region" evidence="11">
    <location>
        <begin position="365"/>
        <end position="392"/>
    </location>
</feature>
<evidence type="ECO:0000256" key="9">
    <source>
        <dbReference type="ARBA" id="ARBA00048988"/>
    </source>
</evidence>
<dbReference type="CDD" id="cd17932">
    <property type="entry name" value="DEXQc_UvrD"/>
    <property type="match status" value="1"/>
</dbReference>
<dbReference type="PANTHER" id="PTHR11070">
    <property type="entry name" value="UVRD / RECB / PCRA DNA HELICASE FAMILY MEMBER"/>
    <property type="match status" value="1"/>
</dbReference>
<comment type="catalytic activity">
    <reaction evidence="7">
        <text>Couples ATP hydrolysis with the unwinding of duplex DNA by translocating in the 3'-5' direction.</text>
        <dbReference type="EC" id="5.6.2.4"/>
    </reaction>
</comment>
<dbReference type="Gene3D" id="1.10.10.160">
    <property type="match status" value="1"/>
</dbReference>
<evidence type="ECO:0000256" key="2">
    <source>
        <dbReference type="ARBA" id="ARBA00022741"/>
    </source>
</evidence>
<dbReference type="Pfam" id="PF13361">
    <property type="entry name" value="UvrD_C"/>
    <property type="match status" value="1"/>
</dbReference>
<keyword evidence="4 10" id="KW-0347">Helicase</keyword>
<dbReference type="RefSeq" id="WP_167314276.1">
    <property type="nucleotide sequence ID" value="NZ_CP050266.1"/>
</dbReference>
<evidence type="ECO:0000313" key="13">
    <source>
        <dbReference type="EMBL" id="QIR05950.1"/>
    </source>
</evidence>
<evidence type="ECO:0000256" key="10">
    <source>
        <dbReference type="PROSITE-ProRule" id="PRU00560"/>
    </source>
</evidence>
<organism evidence="13 14">
    <name type="scientific">Salinivibrio costicola</name>
    <name type="common">Vibrio costicola</name>
    <dbReference type="NCBI Taxonomy" id="51367"/>
    <lineage>
        <taxon>Bacteria</taxon>
        <taxon>Pseudomonadati</taxon>
        <taxon>Pseudomonadota</taxon>
        <taxon>Gammaproteobacteria</taxon>
        <taxon>Vibrionales</taxon>
        <taxon>Vibrionaceae</taxon>
        <taxon>Salinivibrio</taxon>
    </lineage>
</organism>
<dbReference type="InterPro" id="IPR027417">
    <property type="entry name" value="P-loop_NTPase"/>
</dbReference>
<keyword evidence="2 10" id="KW-0547">Nucleotide-binding</keyword>
<comment type="similarity">
    <text evidence="1">Belongs to the helicase family. UvrD subfamily.</text>
</comment>
<evidence type="ECO:0000256" key="1">
    <source>
        <dbReference type="ARBA" id="ARBA00009922"/>
    </source>
</evidence>
<accession>A0ABX6K321</accession>
<name>A0ABX6K321_SALCS</name>
<evidence type="ECO:0000256" key="4">
    <source>
        <dbReference type="ARBA" id="ARBA00022806"/>
    </source>
</evidence>
<dbReference type="Pfam" id="PF12462">
    <property type="entry name" value="Helicase_IV_N"/>
    <property type="match status" value="1"/>
</dbReference>
<evidence type="ECO:0000256" key="7">
    <source>
        <dbReference type="ARBA" id="ARBA00034617"/>
    </source>
</evidence>
<dbReference type="Gene3D" id="3.40.50.300">
    <property type="entry name" value="P-loop containing nucleotide triphosphate hydrolases"/>
    <property type="match status" value="2"/>
</dbReference>
<keyword evidence="14" id="KW-1185">Reference proteome</keyword>
<dbReference type="InterPro" id="IPR014016">
    <property type="entry name" value="UvrD-like_ATP-bd"/>
</dbReference>
<keyword evidence="11" id="KW-0175">Coiled coil</keyword>
<reference evidence="13 14" key="1">
    <citation type="submission" date="2020-03" db="EMBL/GenBank/DDBJ databases">
        <title>Genome mining reveals the biosynthetic pathways of PHA and ectoines of the halophilic strain Salinivibrio costicola M318 isolated from fermented shrimp paste.</title>
        <authorList>
            <person name="Doan T.V."/>
            <person name="Tran L.T."/>
            <person name="Trieu T.A."/>
            <person name="Nguyen Q.V."/>
            <person name="Quach T.N."/>
            <person name="Phi T.Q."/>
            <person name="Kumar S."/>
        </authorList>
    </citation>
    <scope>NUCLEOTIDE SEQUENCE [LARGE SCALE GENOMIC DNA]</scope>
    <source>
        <strain evidence="13 14">M318</strain>
    </source>
</reference>
<proteinExistence type="inferred from homology"/>
<dbReference type="InterPro" id="IPR014017">
    <property type="entry name" value="DNA_helicase_UvrD-like_C"/>
</dbReference>
<dbReference type="PANTHER" id="PTHR11070:SF63">
    <property type="entry name" value="DNA HELICASE IV"/>
    <property type="match status" value="1"/>
</dbReference>
<dbReference type="GO" id="GO:0016787">
    <property type="term" value="F:hydrolase activity"/>
    <property type="evidence" value="ECO:0007669"/>
    <property type="project" value="UniProtKB-KW"/>
</dbReference>
<gene>
    <name evidence="13" type="primary">helD</name>
    <name evidence="13" type="ORF">HBA18_05945</name>
</gene>
<comment type="catalytic activity">
    <reaction evidence="9">
        <text>ATP + H2O = ADP + phosphate + H(+)</text>
        <dbReference type="Rhea" id="RHEA:13065"/>
        <dbReference type="ChEBI" id="CHEBI:15377"/>
        <dbReference type="ChEBI" id="CHEBI:15378"/>
        <dbReference type="ChEBI" id="CHEBI:30616"/>
        <dbReference type="ChEBI" id="CHEBI:43474"/>
        <dbReference type="ChEBI" id="CHEBI:456216"/>
        <dbReference type="EC" id="5.6.2.4"/>
    </reaction>
</comment>
<dbReference type="PROSITE" id="PS51198">
    <property type="entry name" value="UVRD_HELICASE_ATP_BIND"/>
    <property type="match status" value="1"/>
</dbReference>
<dbReference type="GO" id="GO:0003678">
    <property type="term" value="F:DNA helicase activity"/>
    <property type="evidence" value="ECO:0007669"/>
    <property type="project" value="UniProtKB-EC"/>
</dbReference>
<dbReference type="EC" id="5.6.2.4" evidence="8"/>
<evidence type="ECO:0000256" key="5">
    <source>
        <dbReference type="ARBA" id="ARBA00022840"/>
    </source>
</evidence>
<evidence type="ECO:0000256" key="8">
    <source>
        <dbReference type="ARBA" id="ARBA00034808"/>
    </source>
</evidence>
<dbReference type="InterPro" id="IPR000212">
    <property type="entry name" value="DNA_helicase_UvrD/REP"/>
</dbReference>
<evidence type="ECO:0000313" key="14">
    <source>
        <dbReference type="Proteomes" id="UP000501408"/>
    </source>
</evidence>
<feature type="binding site" evidence="10">
    <location>
        <begin position="221"/>
        <end position="228"/>
    </location>
    <ligand>
        <name>ATP</name>
        <dbReference type="ChEBI" id="CHEBI:30616"/>
    </ligand>
</feature>